<gene>
    <name evidence="1" type="ORF">vir215_00010</name>
</gene>
<evidence type="ECO:0000313" key="2">
    <source>
        <dbReference type="Proteomes" id="UP001302265"/>
    </source>
</evidence>
<dbReference type="Proteomes" id="UP001302265">
    <property type="component" value="Segment"/>
</dbReference>
<name>A0AA86XRK4_9CAUD</name>
<reference evidence="1 2" key="1">
    <citation type="journal article" date="2023" name="Nat. Microbiol.">
        <title>A compendium of viruses from methanogenic archaea reveals their diversity and adaptations to the gut environment.</title>
        <authorList>
            <person name="Medvedeva S."/>
            <person name="Borrel G."/>
            <person name="Krupovic M."/>
            <person name="Gribaldo S."/>
        </authorList>
    </citation>
    <scope>NUCLEOTIDE SEQUENCE [LARGE SCALE GENOMIC DNA]</scope>
</reference>
<protein>
    <submittedName>
        <fullName evidence="1">Uncharacterized protein</fullName>
    </submittedName>
</protein>
<proteinExistence type="predicted"/>
<dbReference type="EMBL" id="BK063676">
    <property type="protein sequence ID" value="DBA35312.1"/>
    <property type="molecule type" value="Genomic_DNA"/>
</dbReference>
<evidence type="ECO:0000313" key="1">
    <source>
        <dbReference type="EMBL" id="DBA35312.1"/>
    </source>
</evidence>
<dbReference type="GeneID" id="98835770"/>
<accession>A0AA86XRK4</accession>
<organism evidence="1 2">
    <name type="scientific">Caudoviricetes sp. vir215</name>
    <dbReference type="NCBI Taxonomy" id="3068354"/>
    <lineage>
        <taxon>Viruses</taxon>
        <taxon>Duplodnaviria</taxon>
        <taxon>Heunggongvirae</taxon>
        <taxon>Uroviricota</taxon>
        <taxon>Caudoviricetes</taxon>
    </lineage>
</organism>
<dbReference type="RefSeq" id="YP_011108865.1">
    <property type="nucleotide sequence ID" value="NC_092586.1"/>
</dbReference>
<keyword evidence="2" id="KW-1185">Reference proteome</keyword>
<sequence length="45" mass="5076">MRIHVWTCNRCHDDGGACEMVTEDAEMVPKHCPCDLIASWQEGAE</sequence>